<protein>
    <submittedName>
        <fullName evidence="4">Retrotransposon protein</fullName>
    </submittedName>
</protein>
<dbReference type="EMBL" id="SSTE01004728">
    <property type="protein sequence ID" value="KAA0061995.1"/>
    <property type="molecule type" value="Genomic_DNA"/>
</dbReference>
<dbReference type="GO" id="GO:0003676">
    <property type="term" value="F:nucleic acid binding"/>
    <property type="evidence" value="ECO:0007669"/>
    <property type="project" value="InterPro"/>
</dbReference>
<feature type="domain" description="CCHC-type" evidence="3">
    <location>
        <begin position="174"/>
        <end position="188"/>
    </location>
</feature>
<evidence type="ECO:0000256" key="2">
    <source>
        <dbReference type="SAM" id="MobiDB-lite"/>
    </source>
</evidence>
<reference evidence="4 5" key="1">
    <citation type="submission" date="2019-08" db="EMBL/GenBank/DDBJ databases">
        <title>Draft genome sequences of two oriental melons (Cucumis melo L. var makuwa).</title>
        <authorList>
            <person name="Kwon S.-Y."/>
        </authorList>
    </citation>
    <scope>NUCLEOTIDE SEQUENCE [LARGE SCALE GENOMIC DNA]</scope>
    <source>
        <strain evidence="5">cv. SW 3</strain>
        <tissue evidence="4">Leaf</tissue>
    </source>
</reference>
<dbReference type="OrthoDB" id="1744647at2759"/>
<dbReference type="PROSITE" id="PS50158">
    <property type="entry name" value="ZF_CCHC"/>
    <property type="match status" value="1"/>
</dbReference>
<dbReference type="AlphaFoldDB" id="A0A5A7V7Y0"/>
<feature type="compositionally biased region" description="Polar residues" evidence="2">
    <location>
        <begin position="13"/>
        <end position="37"/>
    </location>
</feature>
<dbReference type="Pfam" id="PF00098">
    <property type="entry name" value="zf-CCHC"/>
    <property type="match status" value="1"/>
</dbReference>
<dbReference type="InterPro" id="IPR001878">
    <property type="entry name" value="Znf_CCHC"/>
</dbReference>
<feature type="region of interest" description="Disordered" evidence="2">
    <location>
        <begin position="125"/>
        <end position="146"/>
    </location>
</feature>
<comment type="caution">
    <text evidence="4">The sequence shown here is derived from an EMBL/GenBank/DDBJ whole genome shotgun (WGS) entry which is preliminary data.</text>
</comment>
<keyword evidence="1" id="KW-0479">Metal-binding</keyword>
<name>A0A5A7V7Y0_CUCMM</name>
<accession>A0A5A7V7Y0</accession>
<keyword evidence="1" id="KW-0862">Zinc</keyword>
<feature type="compositionally biased region" description="Low complexity" evidence="2">
    <location>
        <begin position="127"/>
        <end position="136"/>
    </location>
</feature>
<gene>
    <name evidence="4" type="ORF">E6C27_scaffold89G003000</name>
</gene>
<organism evidence="4 5">
    <name type="scientific">Cucumis melo var. makuwa</name>
    <name type="common">Oriental melon</name>
    <dbReference type="NCBI Taxonomy" id="1194695"/>
    <lineage>
        <taxon>Eukaryota</taxon>
        <taxon>Viridiplantae</taxon>
        <taxon>Streptophyta</taxon>
        <taxon>Embryophyta</taxon>
        <taxon>Tracheophyta</taxon>
        <taxon>Spermatophyta</taxon>
        <taxon>Magnoliopsida</taxon>
        <taxon>eudicotyledons</taxon>
        <taxon>Gunneridae</taxon>
        <taxon>Pentapetalae</taxon>
        <taxon>rosids</taxon>
        <taxon>fabids</taxon>
        <taxon>Cucurbitales</taxon>
        <taxon>Cucurbitaceae</taxon>
        <taxon>Benincaseae</taxon>
        <taxon>Cucumis</taxon>
    </lineage>
</organism>
<dbReference type="Proteomes" id="UP000321393">
    <property type="component" value="Unassembled WGS sequence"/>
</dbReference>
<feature type="compositionally biased region" description="Basic residues" evidence="2">
    <location>
        <begin position="1"/>
        <end position="10"/>
    </location>
</feature>
<keyword evidence="1" id="KW-0863">Zinc-finger</keyword>
<evidence type="ECO:0000313" key="4">
    <source>
        <dbReference type="EMBL" id="KAA0061995.1"/>
    </source>
</evidence>
<proteinExistence type="predicted"/>
<evidence type="ECO:0000313" key="5">
    <source>
        <dbReference type="Proteomes" id="UP000321393"/>
    </source>
</evidence>
<feature type="region of interest" description="Disordered" evidence="2">
    <location>
        <begin position="1"/>
        <end position="41"/>
    </location>
</feature>
<sequence>MPPRTSRRRRQNQDGTQDPTQGQSESGFSTPRGQNEAGSERFARCSQEIGRLEIVGPRDPKKIYGIDRFKKLGVTVFEGSTNPADIEVWCNNARTLVAEYERKYTKLSRYAEVIVASESDRCRRQSQRASSQSVNSVAKPWTGQESVASESRRTPCVSCGTSHRGQCLVGTGVCYQCGQTGHSKRACP</sequence>
<evidence type="ECO:0000259" key="3">
    <source>
        <dbReference type="PROSITE" id="PS50158"/>
    </source>
</evidence>
<evidence type="ECO:0000256" key="1">
    <source>
        <dbReference type="PROSITE-ProRule" id="PRU00047"/>
    </source>
</evidence>
<dbReference type="GO" id="GO:0008270">
    <property type="term" value="F:zinc ion binding"/>
    <property type="evidence" value="ECO:0007669"/>
    <property type="project" value="UniProtKB-KW"/>
</dbReference>